<dbReference type="EMBL" id="AQQZ01000006">
    <property type="protein sequence ID" value="KNG93167.1"/>
    <property type="molecule type" value="Genomic_DNA"/>
</dbReference>
<sequence>MHTDLEVYYQLLLRSYRRYLEAERRVSSAREGLREVFPVREIPYHGTIGAPGSRFRRLYDERASALFRLQSAHEKFRAAQRRVERRNASTCDVFLIGWQKD</sequence>
<dbReference type="RefSeq" id="WP_134643129.1">
    <property type="nucleotide sequence ID" value="NZ_AQQZ01000006.1"/>
</dbReference>
<organism evidence="1 2">
    <name type="scientific">Pseudaestuariivita atlantica</name>
    <dbReference type="NCBI Taxonomy" id="1317121"/>
    <lineage>
        <taxon>Bacteria</taxon>
        <taxon>Pseudomonadati</taxon>
        <taxon>Pseudomonadota</taxon>
        <taxon>Alphaproteobacteria</taxon>
        <taxon>Rhodobacterales</taxon>
        <taxon>Paracoccaceae</taxon>
        <taxon>Pseudaestuariivita</taxon>
    </lineage>
</organism>
<comment type="caution">
    <text evidence="1">The sequence shown here is derived from an EMBL/GenBank/DDBJ whole genome shotgun (WGS) entry which is preliminary data.</text>
</comment>
<keyword evidence="2" id="KW-1185">Reference proteome</keyword>
<protein>
    <submittedName>
        <fullName evidence="1">Uncharacterized protein</fullName>
    </submittedName>
</protein>
<reference evidence="1 2" key="1">
    <citation type="journal article" date="2015" name="Int. J. Syst. Evol. Microbiol.">
        <title>Aestuariivita atlantica sp. nov., isolated from deep sea sediment of the Atlantic Ocean.</title>
        <authorList>
            <person name="Li G."/>
            <person name="Lai Q."/>
            <person name="Du Y."/>
            <person name="Liu X."/>
            <person name="Sun F."/>
            <person name="Shao Z."/>
        </authorList>
    </citation>
    <scope>NUCLEOTIDE SEQUENCE [LARGE SCALE GENOMIC DNA]</scope>
    <source>
        <strain evidence="1 2">22II-S11-z3</strain>
    </source>
</reference>
<dbReference type="OrthoDB" id="7866726at2"/>
<name>A0A0L1JN82_9RHOB</name>
<proteinExistence type="predicted"/>
<evidence type="ECO:0000313" key="2">
    <source>
        <dbReference type="Proteomes" id="UP000036938"/>
    </source>
</evidence>
<dbReference type="Proteomes" id="UP000036938">
    <property type="component" value="Unassembled WGS sequence"/>
</dbReference>
<accession>A0A0L1JN82</accession>
<evidence type="ECO:0000313" key="1">
    <source>
        <dbReference type="EMBL" id="KNG93167.1"/>
    </source>
</evidence>
<dbReference type="AlphaFoldDB" id="A0A0L1JN82"/>
<gene>
    <name evidence="1" type="ORF">ATO11_14485</name>
</gene>
<dbReference type="STRING" id="1317121.ATO11_14485"/>